<feature type="compositionally biased region" description="Basic and acidic residues" evidence="1">
    <location>
        <begin position="537"/>
        <end position="550"/>
    </location>
</feature>
<evidence type="ECO:0000313" key="4">
    <source>
        <dbReference type="WBParaSite" id="TTAC_0000183101-mRNA-1"/>
    </source>
</evidence>
<evidence type="ECO:0000313" key="2">
    <source>
        <dbReference type="EMBL" id="VDM18558.1"/>
    </source>
</evidence>
<accession>A0A0R3WM43</accession>
<feature type="region of interest" description="Disordered" evidence="1">
    <location>
        <begin position="595"/>
        <end position="618"/>
    </location>
</feature>
<feature type="compositionally biased region" description="Low complexity" evidence="1">
    <location>
        <begin position="380"/>
        <end position="390"/>
    </location>
</feature>
<feature type="compositionally biased region" description="Polar residues" evidence="1">
    <location>
        <begin position="27"/>
        <end position="51"/>
    </location>
</feature>
<protein>
    <submittedName>
        <fullName evidence="4">CARMIL_C domain-containing protein</fullName>
    </submittedName>
</protein>
<dbReference type="Proteomes" id="UP000274429">
    <property type="component" value="Unassembled WGS sequence"/>
</dbReference>
<evidence type="ECO:0000256" key="1">
    <source>
        <dbReference type="SAM" id="MobiDB-lite"/>
    </source>
</evidence>
<evidence type="ECO:0000313" key="3">
    <source>
        <dbReference type="Proteomes" id="UP000274429"/>
    </source>
</evidence>
<sequence>MFWRGLLTKIFFSNFPNPIQLEREEVQSQASVGKSTGQTSRKPTSDTNSASCVEGVAQKAVCDLDEVSNTEDSNYQLEAKRANLSTFEHFVNENNLDLRRKANQEVPETGGRTIVEDIVAVLGSEAKRPMRRCRRSAILARQALLLHATNEGGDGGEDSDEDPDKVLLAGSMDVMRNQATVTLSPLLNTSTTPLVSSQEDLLQDENLIEDNELSVSKQSNNGAKEELVLNRCPVVQDSRTPLESIQSFHPGPASVDAAGLLKVVSPPRTPPAALVEVLSDKTPGVTVCQLSIESPLESPERARRTAVAFEDKTSTIPLPIVIPKASPPQIEEDFKPKIGDDVNLMGRKSGPLCAVPSVDLDDSKSSAQQLSPPTKRVSCPFSSPTFTSKTKSIDADAFLSPIQPPPSSTRRSRQSRASTANSTTITTLTTDVDSTLEDSQTVNRSAPSPMVMSPFQRLEAVVNAMESQENGASKLRDSPTNLKKSKRLWDTTATYLADESPCPNAVGVLTPDNKPPPPGGLIVPALGNKFFNISAKTRGDKKSLDKETSSKRKSMKGCASPSRGRRFFASTFAERNKREIEKRFFEVIQRKATSETSKKEKRLDDGQQRRKSLSKKKERGDADRLDLQLCQLIFSPWCSLPRIYFIALSLEGSGGVEKGKGESFRPPKDPSGTGADDESGCRLQSRPAIRRAAAIARNRIMETSLNELDYSDHSVVGSALPSPIPVSRKAAKVEVGTTGSSLDTSRRSALGLFAPTPNTSGVYDFTLSEDDELVKGLPRLKGKNKSVVKRPKGMLKRAVSLLTATPEHSSQPIISASFLTDMNRCVGIVFSTLNIVESEFAHRLNQLRDQVREMQRLLRWWQQRHPREEEGKREEDSVDV</sequence>
<gene>
    <name evidence="2" type="ORF">TTAC_LOCUS1818</name>
</gene>
<dbReference type="WBParaSite" id="TTAC_0000183101-mRNA-1">
    <property type="protein sequence ID" value="TTAC_0000183101-mRNA-1"/>
    <property type="gene ID" value="TTAC_0000183101"/>
</dbReference>
<feature type="compositionally biased region" description="Basic and acidic residues" evidence="1">
    <location>
        <begin position="657"/>
        <end position="668"/>
    </location>
</feature>
<dbReference type="AlphaFoldDB" id="A0A0R3WM43"/>
<proteinExistence type="predicted"/>
<reference evidence="4" key="1">
    <citation type="submission" date="2017-02" db="UniProtKB">
        <authorList>
            <consortium name="WormBaseParasite"/>
        </authorList>
    </citation>
    <scope>IDENTIFICATION</scope>
</reference>
<feature type="region of interest" description="Disordered" evidence="1">
    <location>
        <begin position="26"/>
        <end position="51"/>
    </location>
</feature>
<feature type="compositionally biased region" description="Basic and acidic residues" evidence="1">
    <location>
        <begin position="595"/>
        <end position="608"/>
    </location>
</feature>
<reference evidence="2 3" key="2">
    <citation type="submission" date="2018-11" db="EMBL/GenBank/DDBJ databases">
        <authorList>
            <consortium name="Pathogen Informatics"/>
        </authorList>
    </citation>
    <scope>NUCLEOTIDE SEQUENCE [LARGE SCALE GENOMIC DNA]</scope>
</reference>
<keyword evidence="3" id="KW-1185">Reference proteome</keyword>
<feature type="region of interest" description="Disordered" evidence="1">
    <location>
        <begin position="355"/>
        <end position="450"/>
    </location>
</feature>
<feature type="region of interest" description="Disordered" evidence="1">
    <location>
        <begin position="656"/>
        <end position="683"/>
    </location>
</feature>
<organism evidence="4">
    <name type="scientific">Hydatigena taeniaeformis</name>
    <name type="common">Feline tapeworm</name>
    <name type="synonym">Taenia taeniaeformis</name>
    <dbReference type="NCBI Taxonomy" id="6205"/>
    <lineage>
        <taxon>Eukaryota</taxon>
        <taxon>Metazoa</taxon>
        <taxon>Spiralia</taxon>
        <taxon>Lophotrochozoa</taxon>
        <taxon>Platyhelminthes</taxon>
        <taxon>Cestoda</taxon>
        <taxon>Eucestoda</taxon>
        <taxon>Cyclophyllidea</taxon>
        <taxon>Taeniidae</taxon>
        <taxon>Hydatigera</taxon>
    </lineage>
</organism>
<feature type="compositionally biased region" description="Low complexity" evidence="1">
    <location>
        <begin position="415"/>
        <end position="439"/>
    </location>
</feature>
<dbReference type="EMBL" id="UYWX01000532">
    <property type="protein sequence ID" value="VDM18558.1"/>
    <property type="molecule type" value="Genomic_DNA"/>
</dbReference>
<name>A0A0R3WM43_HYDTA</name>
<feature type="region of interest" description="Disordered" evidence="1">
    <location>
        <begin position="537"/>
        <end position="563"/>
    </location>
</feature>
<dbReference type="OrthoDB" id="6269305at2759"/>